<feature type="compositionally biased region" description="Polar residues" evidence="1">
    <location>
        <begin position="279"/>
        <end position="288"/>
    </location>
</feature>
<feature type="compositionally biased region" description="Pro residues" evidence="1">
    <location>
        <begin position="542"/>
        <end position="554"/>
    </location>
</feature>
<feature type="compositionally biased region" description="Low complexity" evidence="1">
    <location>
        <begin position="158"/>
        <end position="178"/>
    </location>
</feature>
<feature type="compositionally biased region" description="Basic and acidic residues" evidence="1">
    <location>
        <begin position="347"/>
        <end position="359"/>
    </location>
</feature>
<feature type="compositionally biased region" description="Basic and acidic residues" evidence="1">
    <location>
        <begin position="68"/>
        <end position="82"/>
    </location>
</feature>
<dbReference type="OrthoDB" id="4155914at2759"/>
<feature type="compositionally biased region" description="Polar residues" evidence="1">
    <location>
        <begin position="857"/>
        <end position="870"/>
    </location>
</feature>
<feature type="compositionally biased region" description="Polar residues" evidence="1">
    <location>
        <begin position="360"/>
        <end position="380"/>
    </location>
</feature>
<feature type="compositionally biased region" description="Polar residues" evidence="1">
    <location>
        <begin position="231"/>
        <end position="246"/>
    </location>
</feature>
<feature type="compositionally biased region" description="Polar residues" evidence="1">
    <location>
        <begin position="457"/>
        <end position="492"/>
    </location>
</feature>
<accession>A0A8H4RXQ6</accession>
<evidence type="ECO:0000313" key="2">
    <source>
        <dbReference type="EMBL" id="KAF4637895.1"/>
    </source>
</evidence>
<organism evidence="2 3">
    <name type="scientific">Cudoniella acicularis</name>
    <dbReference type="NCBI Taxonomy" id="354080"/>
    <lineage>
        <taxon>Eukaryota</taxon>
        <taxon>Fungi</taxon>
        <taxon>Dikarya</taxon>
        <taxon>Ascomycota</taxon>
        <taxon>Pezizomycotina</taxon>
        <taxon>Leotiomycetes</taxon>
        <taxon>Helotiales</taxon>
        <taxon>Tricladiaceae</taxon>
        <taxon>Cudoniella</taxon>
    </lineage>
</organism>
<feature type="compositionally biased region" description="Pro residues" evidence="1">
    <location>
        <begin position="148"/>
        <end position="157"/>
    </location>
</feature>
<feature type="compositionally biased region" description="Basic and acidic residues" evidence="1">
    <location>
        <begin position="928"/>
        <end position="941"/>
    </location>
</feature>
<feature type="compositionally biased region" description="Polar residues" evidence="1">
    <location>
        <begin position="88"/>
        <end position="106"/>
    </location>
</feature>
<proteinExistence type="predicted"/>
<dbReference type="EMBL" id="JAAMPI010000006">
    <property type="protein sequence ID" value="KAF4637895.1"/>
    <property type="molecule type" value="Genomic_DNA"/>
</dbReference>
<evidence type="ECO:0000256" key="1">
    <source>
        <dbReference type="SAM" id="MobiDB-lite"/>
    </source>
</evidence>
<reference evidence="2 3" key="1">
    <citation type="submission" date="2020-03" db="EMBL/GenBank/DDBJ databases">
        <title>Draft Genome Sequence of Cudoniella acicularis.</title>
        <authorList>
            <person name="Buettner E."/>
            <person name="Kellner H."/>
        </authorList>
    </citation>
    <scope>NUCLEOTIDE SEQUENCE [LARGE SCALE GENOMIC DNA]</scope>
    <source>
        <strain evidence="2 3">DSM 108380</strain>
    </source>
</reference>
<dbReference type="AlphaFoldDB" id="A0A8H4RXQ6"/>
<feature type="compositionally biased region" description="Polar residues" evidence="1">
    <location>
        <begin position="435"/>
        <end position="444"/>
    </location>
</feature>
<feature type="compositionally biased region" description="Polar residues" evidence="1">
    <location>
        <begin position="305"/>
        <end position="329"/>
    </location>
</feature>
<feature type="region of interest" description="Disordered" evidence="1">
    <location>
        <begin position="53"/>
        <end position="251"/>
    </location>
</feature>
<feature type="compositionally biased region" description="Acidic residues" evidence="1">
    <location>
        <begin position="330"/>
        <end position="346"/>
    </location>
</feature>
<feature type="compositionally biased region" description="Polar residues" evidence="1">
    <location>
        <begin position="500"/>
        <end position="516"/>
    </location>
</feature>
<comment type="caution">
    <text evidence="2">The sequence shown here is derived from an EMBL/GenBank/DDBJ whole genome shotgun (WGS) entry which is preliminary data.</text>
</comment>
<feature type="compositionally biased region" description="Basic and acidic residues" evidence="1">
    <location>
        <begin position="446"/>
        <end position="455"/>
    </location>
</feature>
<protein>
    <submittedName>
        <fullName evidence="2">Uncharacterized protein</fullName>
    </submittedName>
</protein>
<feature type="compositionally biased region" description="Polar residues" evidence="1">
    <location>
        <begin position="199"/>
        <end position="215"/>
    </location>
</feature>
<feature type="compositionally biased region" description="Polar residues" evidence="1">
    <location>
        <begin position="179"/>
        <end position="188"/>
    </location>
</feature>
<feature type="region of interest" description="Disordered" evidence="1">
    <location>
        <begin position="852"/>
        <end position="941"/>
    </location>
</feature>
<evidence type="ECO:0000313" key="3">
    <source>
        <dbReference type="Proteomes" id="UP000566819"/>
    </source>
</evidence>
<dbReference type="Proteomes" id="UP000566819">
    <property type="component" value="Unassembled WGS sequence"/>
</dbReference>
<keyword evidence="3" id="KW-1185">Reference proteome</keyword>
<feature type="region of interest" description="Disordered" evidence="1">
    <location>
        <begin position="270"/>
        <end position="597"/>
    </location>
</feature>
<sequence length="968" mass="106055">MPGPSQDLETWERGNLENNIEMENEVAAKFPGCIIHERFTQYSESKNRYPVAFSDERRGERMGSQLPTRDEVLLPAVEEPHQRPSKVQGAQPSSILTVPLNRSKQALNDPALAPSRGDPSASPNFGSGSEVVRPQPQREVTITTTSQLPPPPAPPPATASTSQFQQPQSQPQPQRDQPYASSSPALDSSDTRVFLPHPTRSQSTRHSGSFSPQAPSVSSDDLDLDSRRHTYQQPQAHHTQPQSVTASAPVAEYKKSRNFFDRMRSGRENRLSAEFKPASGSSYNNNSGLARRLSKRQENPPLIRTAQQQQGSVEWQAQDSRSHLPSPQEASEDDVGRDPFLVEELDRENPHSAGHEQGHHPQQTIRAVSNDSEPIPFTSNDDSHQHFHQQQHSPLVGYQPSDSGAQVHYELQSPVHPQQHLQPGFVLNDPYRQANPETVSQLSHDSPIEQRDDQRPISVQSNGQSPTGFAQRSQYPDRTTSIQGSRPLSQVAPQMAPSAGASQQNRRSADPKQTMQGVPGQPESRNEPPPSYTRGQTFPGNQQPPTPGLSPLPPSVGNTQGPNYRGGPLQRDQYGGAAAGGEQGRNTPPPAPPGQDVSELYKELQIKYKKVKGLYFDKTAQVEQLQNTLANQRLSQSRTSLDDSEYMTRFQRLDGATTNLAFNIRKDWRSLPSWLVQYVNQDAMKIGKQEMTAVGRACIAKFLIDEIFNRTFHPGLEIGLSNNLKNIEQNIRRFSPQLNNQEESDALTAKVVQWRLATLEGLRDVLGSPESEEHKKQFSRVATTNLTASLINFLGEPVPSGIEDSAHMIVELAVSIASNLPLESRDISISYPMPGDNLQPFLMKVEGGIPVLENPGVESSSEVDASSTGSGDKDEPLKDSEKGDGKLRKEKPKGGGSMLQSIMGNTSSSGPGVKKPSISSQGGSDGNSEAKGKVSSEDGAQRVRFAGFVGIEVRGRQVLGKAPVWTVS</sequence>
<gene>
    <name evidence="2" type="ORF">G7Y89_g168</name>
</gene>
<feature type="compositionally biased region" description="Basic and acidic residues" evidence="1">
    <location>
        <begin position="871"/>
        <end position="887"/>
    </location>
</feature>
<feature type="compositionally biased region" description="Polar residues" evidence="1">
    <location>
        <begin position="898"/>
        <end position="910"/>
    </location>
</feature>
<name>A0A8H4RXQ6_9HELO</name>